<dbReference type="InterPro" id="IPR052509">
    <property type="entry name" value="Metal_resp_DNA-bind_regulator"/>
</dbReference>
<reference evidence="2 3" key="1">
    <citation type="submission" date="2024-03" db="EMBL/GenBank/DDBJ databases">
        <title>Human intestinal bacterial collection.</title>
        <authorList>
            <person name="Pauvert C."/>
            <person name="Hitch T.C.A."/>
            <person name="Clavel T."/>
        </authorList>
    </citation>
    <scope>NUCLEOTIDE SEQUENCE [LARGE SCALE GENOMIC DNA]</scope>
    <source>
        <strain evidence="2 3">CLA-JM-H11</strain>
    </source>
</reference>
<dbReference type="EMBL" id="JBBMFA010000015">
    <property type="protein sequence ID" value="MEQ2518878.1"/>
    <property type="molecule type" value="Genomic_DNA"/>
</dbReference>
<dbReference type="PANTHER" id="PTHR33169">
    <property type="entry name" value="PADR-FAMILY TRANSCRIPTIONAL REGULATOR"/>
    <property type="match status" value="1"/>
</dbReference>
<protein>
    <submittedName>
        <fullName evidence="2">PadR family transcriptional regulator</fullName>
    </submittedName>
</protein>
<gene>
    <name evidence="2" type="ORF">WMO24_00235</name>
</gene>
<dbReference type="InterPro" id="IPR005149">
    <property type="entry name" value="Tscrpt_reg_PadR_N"/>
</dbReference>
<dbReference type="PANTHER" id="PTHR33169:SF13">
    <property type="entry name" value="PADR-FAMILY TRANSCRIPTIONAL REGULATOR"/>
    <property type="match status" value="1"/>
</dbReference>
<proteinExistence type="predicted"/>
<dbReference type="Pfam" id="PF03551">
    <property type="entry name" value="PadR"/>
    <property type="match status" value="1"/>
</dbReference>
<sequence length="103" mass="11719">MAQNTPMTEAMYYLLLALTRPAHGYRLMQQVNEASGGRVSMGPGTLYGLLSKMEKDGMIQLQQQDERRKTYALTPLGRNVLKQEFERLQMLVNDGKKAQVEQL</sequence>
<organism evidence="2 3">
    <name type="scientific">Ruthenibacterium intestinale</name>
    <dbReference type="NCBI Taxonomy" id="3133163"/>
    <lineage>
        <taxon>Bacteria</taxon>
        <taxon>Bacillati</taxon>
        <taxon>Bacillota</taxon>
        <taxon>Clostridia</taxon>
        <taxon>Eubacteriales</taxon>
        <taxon>Oscillospiraceae</taxon>
        <taxon>Ruthenibacterium</taxon>
    </lineage>
</organism>
<dbReference type="InterPro" id="IPR036388">
    <property type="entry name" value="WH-like_DNA-bd_sf"/>
</dbReference>
<dbReference type="Gene3D" id="1.10.10.10">
    <property type="entry name" value="Winged helix-like DNA-binding domain superfamily/Winged helix DNA-binding domain"/>
    <property type="match status" value="1"/>
</dbReference>
<feature type="domain" description="Transcription regulator PadR N-terminal" evidence="1">
    <location>
        <begin position="18"/>
        <end position="82"/>
    </location>
</feature>
<accession>A0ABV1GBH7</accession>
<dbReference type="InterPro" id="IPR036390">
    <property type="entry name" value="WH_DNA-bd_sf"/>
</dbReference>
<dbReference type="Proteomes" id="UP001477672">
    <property type="component" value="Unassembled WGS sequence"/>
</dbReference>
<evidence type="ECO:0000313" key="2">
    <source>
        <dbReference type="EMBL" id="MEQ2518878.1"/>
    </source>
</evidence>
<evidence type="ECO:0000313" key="3">
    <source>
        <dbReference type="Proteomes" id="UP001477672"/>
    </source>
</evidence>
<dbReference type="RefSeq" id="WP_349214008.1">
    <property type="nucleotide sequence ID" value="NZ_JBBMFA010000015.1"/>
</dbReference>
<name>A0ABV1GBH7_9FIRM</name>
<evidence type="ECO:0000259" key="1">
    <source>
        <dbReference type="Pfam" id="PF03551"/>
    </source>
</evidence>
<dbReference type="SUPFAM" id="SSF46785">
    <property type="entry name" value="Winged helix' DNA-binding domain"/>
    <property type="match status" value="1"/>
</dbReference>
<keyword evidence="3" id="KW-1185">Reference proteome</keyword>
<comment type="caution">
    <text evidence="2">The sequence shown here is derived from an EMBL/GenBank/DDBJ whole genome shotgun (WGS) entry which is preliminary data.</text>
</comment>